<feature type="region of interest" description="Disordered" evidence="1">
    <location>
        <begin position="1"/>
        <end position="56"/>
    </location>
</feature>
<sequence length="56" mass="6353">MGRKEAFPERSGGGGEHVHRVRHLLPPDRRALSRPYHHQTGAHPLPLLVERKRSDG</sequence>
<gene>
    <name evidence="2" type="ORF">OCBIM_22001905mg</name>
</gene>
<accession>A0A0L8G1S0</accession>
<reference evidence="2" key="1">
    <citation type="submission" date="2015-07" db="EMBL/GenBank/DDBJ databases">
        <title>MeaNS - Measles Nucleotide Surveillance Program.</title>
        <authorList>
            <person name="Tran T."/>
            <person name="Druce J."/>
        </authorList>
    </citation>
    <scope>NUCLEOTIDE SEQUENCE</scope>
    <source>
        <strain evidence="2">UCB-OBI-ISO-001</strain>
        <tissue evidence="2">Gonad</tissue>
    </source>
</reference>
<organism evidence="2">
    <name type="scientific">Octopus bimaculoides</name>
    <name type="common">California two-spotted octopus</name>
    <dbReference type="NCBI Taxonomy" id="37653"/>
    <lineage>
        <taxon>Eukaryota</taxon>
        <taxon>Metazoa</taxon>
        <taxon>Spiralia</taxon>
        <taxon>Lophotrochozoa</taxon>
        <taxon>Mollusca</taxon>
        <taxon>Cephalopoda</taxon>
        <taxon>Coleoidea</taxon>
        <taxon>Octopodiformes</taxon>
        <taxon>Octopoda</taxon>
        <taxon>Incirrata</taxon>
        <taxon>Octopodidae</taxon>
        <taxon>Octopus</taxon>
    </lineage>
</organism>
<proteinExistence type="predicted"/>
<evidence type="ECO:0000313" key="2">
    <source>
        <dbReference type="EMBL" id="KOF70966.1"/>
    </source>
</evidence>
<name>A0A0L8G1S0_OCTBM</name>
<evidence type="ECO:0000256" key="1">
    <source>
        <dbReference type="SAM" id="MobiDB-lite"/>
    </source>
</evidence>
<protein>
    <submittedName>
        <fullName evidence="2">Uncharacterized protein</fullName>
    </submittedName>
</protein>
<dbReference type="AlphaFoldDB" id="A0A0L8G1S0"/>
<dbReference type="EMBL" id="KQ424463">
    <property type="protein sequence ID" value="KOF70966.1"/>
    <property type="molecule type" value="Genomic_DNA"/>
</dbReference>